<dbReference type="PANTHER" id="PTHR30486">
    <property type="entry name" value="TWITCHING MOTILITY PROTEIN PILT"/>
    <property type="match status" value="1"/>
</dbReference>
<accession>A0A1G6A0K0</accession>
<gene>
    <name evidence="3" type="ORF">SAMN02910417_00114</name>
</gene>
<dbReference type="Gene3D" id="3.40.50.300">
    <property type="entry name" value="P-loop containing nucleotide triphosphate hydrolases"/>
    <property type="match status" value="1"/>
</dbReference>
<evidence type="ECO:0000313" key="4">
    <source>
        <dbReference type="Proteomes" id="UP000199228"/>
    </source>
</evidence>
<dbReference type="STRING" id="1732.SAMN02910417_00114"/>
<reference evidence="3 4" key="1">
    <citation type="submission" date="2016-10" db="EMBL/GenBank/DDBJ databases">
        <authorList>
            <person name="de Groot N.N."/>
        </authorList>
    </citation>
    <scope>NUCLEOTIDE SEQUENCE [LARGE SCALE GENOMIC DNA]</scope>
    <source>
        <strain evidence="3 4">DSM 3217</strain>
    </source>
</reference>
<proteinExistence type="inferred from homology"/>
<evidence type="ECO:0000256" key="1">
    <source>
        <dbReference type="ARBA" id="ARBA00006611"/>
    </source>
</evidence>
<dbReference type="PANTHER" id="PTHR30486:SF6">
    <property type="entry name" value="TYPE IV PILUS RETRACTATION ATPASE PILT"/>
    <property type="match status" value="1"/>
</dbReference>
<dbReference type="GO" id="GO:0016887">
    <property type="term" value="F:ATP hydrolysis activity"/>
    <property type="evidence" value="ECO:0007669"/>
    <property type="project" value="InterPro"/>
</dbReference>
<dbReference type="SUPFAM" id="SSF52540">
    <property type="entry name" value="P-loop containing nucleoside triphosphate hydrolases"/>
    <property type="match status" value="1"/>
</dbReference>
<comment type="similarity">
    <text evidence="1">Belongs to the GSP E family.</text>
</comment>
<feature type="domain" description="Bacterial type II secretion system protein E" evidence="2">
    <location>
        <begin position="180"/>
        <end position="355"/>
    </location>
</feature>
<evidence type="ECO:0000259" key="2">
    <source>
        <dbReference type="Pfam" id="PF00437"/>
    </source>
</evidence>
<dbReference type="Gene3D" id="3.30.450.380">
    <property type="match status" value="1"/>
</dbReference>
<name>A0A1G6A0K0_EUBOX</name>
<dbReference type="Proteomes" id="UP000199228">
    <property type="component" value="Unassembled WGS sequence"/>
</dbReference>
<dbReference type="InterPro" id="IPR027417">
    <property type="entry name" value="P-loop_NTPase"/>
</dbReference>
<keyword evidence="4" id="KW-1185">Reference proteome</keyword>
<dbReference type="InterPro" id="IPR001482">
    <property type="entry name" value="T2SS/T4SS_dom"/>
</dbReference>
<organism evidence="3 4">
    <name type="scientific">Eubacterium oxidoreducens</name>
    <dbReference type="NCBI Taxonomy" id="1732"/>
    <lineage>
        <taxon>Bacteria</taxon>
        <taxon>Bacillati</taxon>
        <taxon>Bacillota</taxon>
        <taxon>Clostridia</taxon>
        <taxon>Eubacteriales</taxon>
        <taxon>Eubacteriaceae</taxon>
        <taxon>Eubacterium</taxon>
    </lineage>
</organism>
<dbReference type="EMBL" id="FMXR01000004">
    <property type="protein sequence ID" value="SDB01998.1"/>
    <property type="molecule type" value="Genomic_DNA"/>
</dbReference>
<protein>
    <submittedName>
        <fullName evidence="3">Pilus assembly protein CpaF</fullName>
    </submittedName>
</protein>
<sequence>MGNLFYTKESKVPLKLESDIYHTESLYQDEELNKRFLQLKANVCDLNQALVKKCITGTEQDFIMLMDRAKDYVVCNFGDITDEDVQKLLEMFRQCVFGYYILTPLIEAKDVSDIKVLNYNHIVVKANGERYLTDISFFDENDYKNWFERILRIHRLGRAEEFALGHCTDRKGVEKFYLRIDVQLSYVTSTEKNNIHIRKMPKTKLSWDYLKENNMLDDEMIEYLKDRISAGYGFLISGRGGSGKSTLLNNMIDLIPFNQSVLVSQESDELYSNVHPQIQFEHTMTVRKHDVVTDFSLEDELRLGLLQDIDNFIIGEIKGGEALYVFTTAMSTGARFFGTIHSNDAASSVTRLAQCARYVSDYSMETLEEMLTCMPFVLIHMSHFSIDEILEVDGWDEKRSRLNFRSVFKKEDEA</sequence>
<evidence type="ECO:0000313" key="3">
    <source>
        <dbReference type="EMBL" id="SDB01998.1"/>
    </source>
</evidence>
<dbReference type="Pfam" id="PF00437">
    <property type="entry name" value="T2SSE"/>
    <property type="match status" value="1"/>
</dbReference>
<dbReference type="AlphaFoldDB" id="A0A1G6A0K0"/>
<dbReference type="InterPro" id="IPR050921">
    <property type="entry name" value="T4SS_GSP_E_ATPase"/>
</dbReference>
<dbReference type="RefSeq" id="WP_176762218.1">
    <property type="nucleotide sequence ID" value="NZ_FMXR01000004.1"/>
</dbReference>